<dbReference type="AlphaFoldDB" id="A0A0G4HBN0"/>
<organism evidence="2">
    <name type="scientific">Chromera velia CCMP2878</name>
    <dbReference type="NCBI Taxonomy" id="1169474"/>
    <lineage>
        <taxon>Eukaryota</taxon>
        <taxon>Sar</taxon>
        <taxon>Alveolata</taxon>
        <taxon>Colpodellida</taxon>
        <taxon>Chromeraceae</taxon>
        <taxon>Chromera</taxon>
    </lineage>
</organism>
<gene>
    <name evidence="2" type="ORF">Cvel_25888</name>
</gene>
<proteinExistence type="predicted"/>
<sequence>MRHPAQAKSASEAASSVSGPKSTEVATRRKLSLESLPEDRVRAEVCLMACYLLENSEAVSTFFCRQAKDEKESEQTTLPSPSLLLEDKWKDFQKRFFEQYSKQGKLPEISKKEDVEDVQSLLNAFNRFRLKVNDSLNLLELRELQDKLPSQVLPPPFPSDFLNDTWTDFSLSEGDRQSAWIGHGWYWRFSDSSQVHKDNVWEDFDHIERGFVALKRASVLCADYDELRKEMNFLGSLSNSQIDEWLLGQVAFLSEGQVKRMQEGGDLYGLFDFPSIDAAIDRTRTKSAIRQKGGGRAVQFLVDSCFSFLKGTQGEGSVDTVALDVKGVGTSVLQPAPSSSIPFLHCTQPSVERKACGLLGLVDALKETAYQRLFQRIFDREKEKEREQGHPSACQWSTVKTFALIDTGFAFGEDQENPATGYTGDRCVLCVRQGHSRLVASPEVPAFYSVAQHEQMLSPSGGRLMEILEKYGISSEQAPRALFCRLGLSEKEEGDGDWNVQSDGSFSRLVDFSHWFVLPPSLKLLKPTGRESEDKKEERDCQLNSVWSLSEDAARESLRLGSEKLRLFDSPGVTQFVYDSTDLEEARRRHAADLPRLESVWGKIGNPGRRKPFHSWSWFLETDDSCVSKWSMERGLGTTPHTAVKSGRQVDGTISTGAESSGLDLKQALKEIDSWLPPKPS</sequence>
<dbReference type="EMBL" id="CDMZ01002191">
    <property type="protein sequence ID" value="CEM41215.1"/>
    <property type="molecule type" value="Genomic_DNA"/>
</dbReference>
<feature type="compositionally biased region" description="Low complexity" evidence="1">
    <location>
        <begin position="1"/>
        <end position="18"/>
    </location>
</feature>
<name>A0A0G4HBN0_9ALVE</name>
<protein>
    <submittedName>
        <fullName evidence="2">Uncharacterized protein</fullName>
    </submittedName>
</protein>
<dbReference type="VEuPathDB" id="CryptoDB:Cvel_25888"/>
<reference evidence="2" key="1">
    <citation type="submission" date="2014-11" db="EMBL/GenBank/DDBJ databases">
        <authorList>
            <person name="Otto D Thomas"/>
            <person name="Naeem Raeece"/>
        </authorList>
    </citation>
    <scope>NUCLEOTIDE SEQUENCE</scope>
</reference>
<evidence type="ECO:0000256" key="1">
    <source>
        <dbReference type="SAM" id="MobiDB-lite"/>
    </source>
</evidence>
<accession>A0A0G4HBN0</accession>
<feature type="region of interest" description="Disordered" evidence="1">
    <location>
        <begin position="1"/>
        <end position="26"/>
    </location>
</feature>
<evidence type="ECO:0000313" key="2">
    <source>
        <dbReference type="EMBL" id="CEM41215.1"/>
    </source>
</evidence>